<reference evidence="5 6" key="1">
    <citation type="submission" date="2020-10" db="EMBL/GenBank/DDBJ databases">
        <title>Sequencing the genomes of 1000 actinobacteria strains.</title>
        <authorList>
            <person name="Klenk H.-P."/>
        </authorList>
    </citation>
    <scope>NUCLEOTIDE SEQUENCE [LARGE SCALE GENOMIC DNA]</scope>
    <source>
        <strain evidence="5 6">DSM 46744</strain>
    </source>
</reference>
<dbReference type="InterPro" id="IPR014718">
    <property type="entry name" value="GH-type_carb-bd"/>
</dbReference>
<feature type="domain" description="Glycosyl hydrolase family 92 N-terminal" evidence="4">
    <location>
        <begin position="46"/>
        <end position="307"/>
    </location>
</feature>
<dbReference type="NCBIfam" id="TIGR01180">
    <property type="entry name" value="aman2_put"/>
    <property type="match status" value="1"/>
</dbReference>
<comment type="caution">
    <text evidence="5">The sequence shown here is derived from an EMBL/GenBank/DDBJ whole genome shotgun (WGS) entry which is preliminary data.</text>
</comment>
<dbReference type="Pfam" id="PF17678">
    <property type="entry name" value="Glyco_hydro_92N"/>
    <property type="match status" value="1"/>
</dbReference>
<dbReference type="Gene3D" id="1.20.1610.10">
    <property type="entry name" value="alpha-1,2-mannosidases domains"/>
    <property type="match status" value="1"/>
</dbReference>
<dbReference type="InterPro" id="IPR005887">
    <property type="entry name" value="GH92_a_mannosidase_put"/>
</dbReference>
<dbReference type="Proteomes" id="UP000627838">
    <property type="component" value="Unassembled WGS sequence"/>
</dbReference>
<evidence type="ECO:0000313" key="6">
    <source>
        <dbReference type="Proteomes" id="UP000627838"/>
    </source>
</evidence>
<evidence type="ECO:0000256" key="1">
    <source>
        <dbReference type="SAM" id="MobiDB-lite"/>
    </source>
</evidence>
<dbReference type="Gene3D" id="1.20.1050.60">
    <property type="entry name" value="alpha-1,2-mannosidase"/>
    <property type="match status" value="1"/>
</dbReference>
<keyword evidence="6" id="KW-1185">Reference proteome</keyword>
<evidence type="ECO:0000313" key="5">
    <source>
        <dbReference type="EMBL" id="MBE1537668.1"/>
    </source>
</evidence>
<dbReference type="Gene3D" id="3.30.2080.10">
    <property type="entry name" value="GH92 mannosidase domain"/>
    <property type="match status" value="1"/>
</dbReference>
<feature type="chain" id="PRO_5047051698" evidence="2">
    <location>
        <begin position="38"/>
        <end position="977"/>
    </location>
</feature>
<dbReference type="InterPro" id="IPR006311">
    <property type="entry name" value="TAT_signal"/>
</dbReference>
<evidence type="ECO:0000259" key="3">
    <source>
        <dbReference type="Pfam" id="PF07971"/>
    </source>
</evidence>
<dbReference type="RefSeq" id="WP_192763502.1">
    <property type="nucleotide sequence ID" value="NZ_JADBDZ010000001.1"/>
</dbReference>
<dbReference type="PANTHER" id="PTHR12143:SF39">
    <property type="entry name" value="SECRETED PROTEIN"/>
    <property type="match status" value="1"/>
</dbReference>
<dbReference type="EMBL" id="JADBDZ010000001">
    <property type="protein sequence ID" value="MBE1537668.1"/>
    <property type="molecule type" value="Genomic_DNA"/>
</dbReference>
<dbReference type="PROSITE" id="PS51318">
    <property type="entry name" value="TAT"/>
    <property type="match status" value="1"/>
</dbReference>
<sequence>MRLWTSAHGRRRSAVTGGALAGAVSLTLLAAPPPAAAAELSAFEAVDQFIGTEMDTTQNKSNDAYGNTFPGAAVPFGMIQSSPTTYKPGPALVGEKGGYEYTADLIRGFGLTRYSGSGCTGRYGGYEFPTIPYAGELVNGVLPTNPSEDIRKYYLKFDHAKEKAEPGYYRVDLDNGVTTELTASSRTAVSTFDFAGSGGSTLILDVSGPNNRVHGSEITIDPETRTVSGWMHGADICDNGNHYRAYFSTTYDQAFESYGVWKDGEMTAGRTHVRKAADDTGADHRHDNGAWITFADGAKVTARTGLSYVGVENAAANRDAEVGGGSFGKVRNEAARRWKDALGTIDVRGGSAEQRTEFYTALYHSFLHPNVRDDVNGQYLGYDGEVHTVEKGRHFYVNFAGSGWDMYRSQAQLIALTHPKVASDINQSIVLLTEQTGGWAPGAARMQGDNLQVIVATLDDMGATDYDREAALKSMVETQALPAAKSTRTDGYQYFATGMIENRKGDFATSRVLEYAIDDFAIARLADRLGDETSHATFMARAQNWMNVFDPETRHIRPRERTGFDRAFDLRVREDGAGRGQFNQSTGYQYGWLVPHNLATLIEKRGGVEASTKALDVLMEDLDAGAYTKTGNYLSNQPAFGTPWVYNWLRAPHEATDVLYRAVTEMYDTTPSGLPGNDDQGSLSAWYVFANLGIYPAIYGTGDLVATAPMFERIVIDPAGGGERIRIRARGVEDGARYTTGLRVDGRPRTASWIGAEVVRSGGDLIFEMSRTPGDWGTGADDVPPSYTGGADARNNAGTTPEGRGDLGSLDLSDWSLSREALADAGARPGARIPLDGSAITFTWPDAGPGEPDNWIPHGQRIDLPDEPSTSISFLGLATNGPAAGTATVEYTDGSTRRIDVAFTDWAASAAEGNTGLITVRGRNKADGSAGDGTFRVFATRPAALDPGKVVDAVVLPEGTDRGIMHVFDVATAPESG</sequence>
<accession>A0ABR9K4A0</accession>
<protein>
    <submittedName>
        <fullName evidence="5">Alpha-1,2-mannosidase</fullName>
    </submittedName>
</protein>
<dbReference type="Gene3D" id="2.70.98.10">
    <property type="match status" value="1"/>
</dbReference>
<name>A0ABR9K4A0_9ACTN</name>
<dbReference type="InterPro" id="IPR050883">
    <property type="entry name" value="PNGase"/>
</dbReference>
<keyword evidence="2" id="KW-0732">Signal</keyword>
<organism evidence="5 6">
    <name type="scientific">Actinomadura algeriensis</name>
    <dbReference type="NCBI Taxonomy" id="1679523"/>
    <lineage>
        <taxon>Bacteria</taxon>
        <taxon>Bacillati</taxon>
        <taxon>Actinomycetota</taxon>
        <taxon>Actinomycetes</taxon>
        <taxon>Streptosporangiales</taxon>
        <taxon>Thermomonosporaceae</taxon>
        <taxon>Actinomadura</taxon>
    </lineage>
</organism>
<evidence type="ECO:0000259" key="4">
    <source>
        <dbReference type="Pfam" id="PF17678"/>
    </source>
</evidence>
<feature type="domain" description="Glycosyl hydrolase family 92" evidence="3">
    <location>
        <begin position="313"/>
        <end position="770"/>
    </location>
</feature>
<gene>
    <name evidence="5" type="ORF">H4W34_007501</name>
</gene>
<dbReference type="InterPro" id="IPR012939">
    <property type="entry name" value="Glyco_hydro_92"/>
</dbReference>
<dbReference type="PANTHER" id="PTHR12143">
    <property type="entry name" value="PEPTIDE N-GLYCANASE PNGASE -RELATED"/>
    <property type="match status" value="1"/>
</dbReference>
<dbReference type="InterPro" id="IPR041371">
    <property type="entry name" value="GH92_N"/>
</dbReference>
<dbReference type="Pfam" id="PF07971">
    <property type="entry name" value="Glyco_hydro_92"/>
    <property type="match status" value="1"/>
</dbReference>
<dbReference type="SUPFAM" id="SSF48208">
    <property type="entry name" value="Six-hairpin glycosidases"/>
    <property type="match status" value="1"/>
</dbReference>
<feature type="signal peptide" evidence="2">
    <location>
        <begin position="1"/>
        <end position="37"/>
    </location>
</feature>
<proteinExistence type="predicted"/>
<feature type="region of interest" description="Disordered" evidence="1">
    <location>
        <begin position="772"/>
        <end position="809"/>
    </location>
</feature>
<dbReference type="InterPro" id="IPR008928">
    <property type="entry name" value="6-hairpin_glycosidase_sf"/>
</dbReference>
<evidence type="ECO:0000256" key="2">
    <source>
        <dbReference type="SAM" id="SignalP"/>
    </source>
</evidence>